<sequence>MGIGKASYEVKDEEQASIQAQIDLINKSVYVDQEKIIAHYILSHALYLTEMNKSYTMMLVRGRMLHEQPTHRGWVEKEGGSIKSWKRRILQLNISGELVYYEDEEKERKGESKGKLSVAGYSVSE</sequence>
<comment type="caution">
    <text evidence="2">The sequence shown here is derived from an EMBL/GenBank/DDBJ whole genome shotgun (WGS) entry which is preliminary data.</text>
</comment>
<dbReference type="OrthoDB" id="185175at2759"/>
<protein>
    <recommendedName>
        <fullName evidence="1">PH domain-containing protein</fullName>
    </recommendedName>
</protein>
<dbReference type="Pfam" id="PF00169">
    <property type="entry name" value="PH"/>
    <property type="match status" value="1"/>
</dbReference>
<name>A0A5J4TPF6_9EUKA</name>
<dbReference type="EMBL" id="SNRW01027890">
    <property type="protein sequence ID" value="KAA6359772.1"/>
    <property type="molecule type" value="Genomic_DNA"/>
</dbReference>
<dbReference type="InterPro" id="IPR001849">
    <property type="entry name" value="PH_domain"/>
</dbReference>
<dbReference type="PROSITE" id="PS50003">
    <property type="entry name" value="PH_DOMAIN"/>
    <property type="match status" value="1"/>
</dbReference>
<evidence type="ECO:0000313" key="2">
    <source>
        <dbReference type="EMBL" id="KAA6359772.1"/>
    </source>
</evidence>
<dbReference type="Proteomes" id="UP000324800">
    <property type="component" value="Unassembled WGS sequence"/>
</dbReference>
<reference evidence="2 3" key="1">
    <citation type="submission" date="2019-03" db="EMBL/GenBank/DDBJ databases">
        <title>Single cell metagenomics reveals metabolic interactions within the superorganism composed of flagellate Streblomastix strix and complex community of Bacteroidetes bacteria on its surface.</title>
        <authorList>
            <person name="Treitli S.C."/>
            <person name="Kolisko M."/>
            <person name="Husnik F."/>
            <person name="Keeling P."/>
            <person name="Hampl V."/>
        </authorList>
    </citation>
    <scope>NUCLEOTIDE SEQUENCE [LARGE SCALE GENOMIC DNA]</scope>
    <source>
        <strain evidence="2">ST1C</strain>
    </source>
</reference>
<dbReference type="AlphaFoldDB" id="A0A5J4TPF6"/>
<dbReference type="SUPFAM" id="SSF50729">
    <property type="entry name" value="PH domain-like"/>
    <property type="match status" value="1"/>
</dbReference>
<evidence type="ECO:0000313" key="3">
    <source>
        <dbReference type="Proteomes" id="UP000324800"/>
    </source>
</evidence>
<feature type="domain" description="PH" evidence="1">
    <location>
        <begin position="68"/>
        <end position="125"/>
    </location>
</feature>
<dbReference type="InterPro" id="IPR011993">
    <property type="entry name" value="PH-like_dom_sf"/>
</dbReference>
<feature type="non-terminal residue" evidence="2">
    <location>
        <position position="125"/>
    </location>
</feature>
<gene>
    <name evidence="2" type="ORF">EZS28_044701</name>
</gene>
<dbReference type="Gene3D" id="2.30.29.30">
    <property type="entry name" value="Pleckstrin-homology domain (PH domain)/Phosphotyrosine-binding domain (PTB)"/>
    <property type="match status" value="1"/>
</dbReference>
<accession>A0A5J4TPF6</accession>
<evidence type="ECO:0000259" key="1">
    <source>
        <dbReference type="PROSITE" id="PS50003"/>
    </source>
</evidence>
<organism evidence="2 3">
    <name type="scientific">Streblomastix strix</name>
    <dbReference type="NCBI Taxonomy" id="222440"/>
    <lineage>
        <taxon>Eukaryota</taxon>
        <taxon>Metamonada</taxon>
        <taxon>Preaxostyla</taxon>
        <taxon>Oxymonadida</taxon>
        <taxon>Streblomastigidae</taxon>
        <taxon>Streblomastix</taxon>
    </lineage>
</organism>
<proteinExistence type="predicted"/>